<protein>
    <recommendedName>
        <fullName evidence="4">Secreted protein</fullName>
    </recommendedName>
</protein>
<feature type="chain" id="PRO_5020974351" description="Secreted protein" evidence="1">
    <location>
        <begin position="21"/>
        <end position="71"/>
    </location>
</feature>
<feature type="non-terminal residue" evidence="2">
    <location>
        <position position="71"/>
    </location>
</feature>
<sequence length="71" mass="7891">MHLLFKFTVLMSLLWHHVTRNICPLADRARGACQTFGPRSTPLIAIPGLLCARHTATNGIGHIRCPKPSKF</sequence>
<gene>
    <name evidence="2" type="ORF">BD410DRAFT_780504</name>
</gene>
<dbReference type="AlphaFoldDB" id="A0A4R5XI49"/>
<accession>A0A4R5XI49</accession>
<evidence type="ECO:0000256" key="1">
    <source>
        <dbReference type="SAM" id="SignalP"/>
    </source>
</evidence>
<keyword evidence="3" id="KW-1185">Reference proteome</keyword>
<evidence type="ECO:0000313" key="3">
    <source>
        <dbReference type="Proteomes" id="UP000294933"/>
    </source>
</evidence>
<evidence type="ECO:0008006" key="4">
    <source>
        <dbReference type="Google" id="ProtNLM"/>
    </source>
</evidence>
<dbReference type="Proteomes" id="UP000294933">
    <property type="component" value="Unassembled WGS sequence"/>
</dbReference>
<feature type="signal peptide" evidence="1">
    <location>
        <begin position="1"/>
        <end position="20"/>
    </location>
</feature>
<organism evidence="2 3">
    <name type="scientific">Rickenella mellea</name>
    <dbReference type="NCBI Taxonomy" id="50990"/>
    <lineage>
        <taxon>Eukaryota</taxon>
        <taxon>Fungi</taxon>
        <taxon>Dikarya</taxon>
        <taxon>Basidiomycota</taxon>
        <taxon>Agaricomycotina</taxon>
        <taxon>Agaricomycetes</taxon>
        <taxon>Hymenochaetales</taxon>
        <taxon>Rickenellaceae</taxon>
        <taxon>Rickenella</taxon>
    </lineage>
</organism>
<proteinExistence type="predicted"/>
<reference evidence="2 3" key="1">
    <citation type="submission" date="2018-06" db="EMBL/GenBank/DDBJ databases">
        <title>A transcriptomic atlas of mushroom development highlights an independent origin of complex multicellularity.</title>
        <authorList>
            <consortium name="DOE Joint Genome Institute"/>
            <person name="Krizsan K."/>
            <person name="Almasi E."/>
            <person name="Merenyi Z."/>
            <person name="Sahu N."/>
            <person name="Viragh M."/>
            <person name="Koszo T."/>
            <person name="Mondo S."/>
            <person name="Kiss B."/>
            <person name="Balint B."/>
            <person name="Kues U."/>
            <person name="Barry K."/>
            <person name="Hegedus J.C."/>
            <person name="Henrissat B."/>
            <person name="Johnson J."/>
            <person name="Lipzen A."/>
            <person name="Ohm R."/>
            <person name="Nagy I."/>
            <person name="Pangilinan J."/>
            <person name="Yan J."/>
            <person name="Xiong Y."/>
            <person name="Grigoriev I.V."/>
            <person name="Hibbett D.S."/>
            <person name="Nagy L.G."/>
        </authorList>
    </citation>
    <scope>NUCLEOTIDE SEQUENCE [LARGE SCALE GENOMIC DNA]</scope>
    <source>
        <strain evidence="2 3">SZMC22713</strain>
    </source>
</reference>
<evidence type="ECO:0000313" key="2">
    <source>
        <dbReference type="EMBL" id="TDL29987.1"/>
    </source>
</evidence>
<keyword evidence="1" id="KW-0732">Signal</keyword>
<dbReference type="VEuPathDB" id="FungiDB:BD410DRAFT_780504"/>
<name>A0A4R5XI49_9AGAM</name>
<dbReference type="EMBL" id="ML170156">
    <property type="protein sequence ID" value="TDL29987.1"/>
    <property type="molecule type" value="Genomic_DNA"/>
</dbReference>